<protein>
    <submittedName>
        <fullName evidence="2">(northern house mosquito) hypothetical protein</fullName>
    </submittedName>
</protein>
<name>A0A8D8A9W8_CULPI</name>
<evidence type="ECO:0000313" key="2">
    <source>
        <dbReference type="EMBL" id="CAG6450937.1"/>
    </source>
</evidence>
<dbReference type="AlphaFoldDB" id="A0A8D8A9W8"/>
<evidence type="ECO:0000256" key="1">
    <source>
        <dbReference type="SAM" id="MobiDB-lite"/>
    </source>
</evidence>
<proteinExistence type="predicted"/>
<sequence length="103" mass="11197">MSSSSSKPMTWRTPVTACPRLRPCSHRTTTRMIVMVPTEVAPCQRARPNLPPPPKTTTTMTIRKIPNPSINGNEVAQDCPTSPRESHAPAFVTRAASSSRSPS</sequence>
<dbReference type="EMBL" id="HBUE01017301">
    <property type="protein sequence ID" value="CAG6450937.1"/>
    <property type="molecule type" value="Transcribed_RNA"/>
</dbReference>
<reference evidence="2" key="1">
    <citation type="submission" date="2021-05" db="EMBL/GenBank/DDBJ databases">
        <authorList>
            <person name="Alioto T."/>
            <person name="Alioto T."/>
            <person name="Gomez Garrido J."/>
        </authorList>
    </citation>
    <scope>NUCLEOTIDE SEQUENCE</scope>
</reference>
<feature type="compositionally biased region" description="Low complexity" evidence="1">
    <location>
        <begin position="56"/>
        <end position="67"/>
    </location>
</feature>
<accession>A0A8D8A9W8</accession>
<feature type="region of interest" description="Disordered" evidence="1">
    <location>
        <begin position="43"/>
        <end position="103"/>
    </location>
</feature>
<organism evidence="2">
    <name type="scientific">Culex pipiens</name>
    <name type="common">House mosquito</name>
    <dbReference type="NCBI Taxonomy" id="7175"/>
    <lineage>
        <taxon>Eukaryota</taxon>
        <taxon>Metazoa</taxon>
        <taxon>Ecdysozoa</taxon>
        <taxon>Arthropoda</taxon>
        <taxon>Hexapoda</taxon>
        <taxon>Insecta</taxon>
        <taxon>Pterygota</taxon>
        <taxon>Neoptera</taxon>
        <taxon>Endopterygota</taxon>
        <taxon>Diptera</taxon>
        <taxon>Nematocera</taxon>
        <taxon>Culicoidea</taxon>
        <taxon>Culicidae</taxon>
        <taxon>Culicinae</taxon>
        <taxon>Culicini</taxon>
        <taxon>Culex</taxon>
        <taxon>Culex</taxon>
    </lineage>
</organism>